<dbReference type="InterPro" id="IPR003786">
    <property type="entry name" value="FdhD"/>
</dbReference>
<dbReference type="GO" id="GO:0016783">
    <property type="term" value="F:sulfurtransferase activity"/>
    <property type="evidence" value="ECO:0007669"/>
    <property type="project" value="InterPro"/>
</dbReference>
<dbReference type="SUPFAM" id="SSF53927">
    <property type="entry name" value="Cytidine deaminase-like"/>
    <property type="match status" value="1"/>
</dbReference>
<evidence type="ECO:0000313" key="1">
    <source>
        <dbReference type="EMBL" id="NGX94111.1"/>
    </source>
</evidence>
<gene>
    <name evidence="1" type="ORF">G4V63_02330</name>
</gene>
<reference evidence="1" key="1">
    <citation type="submission" date="2020-02" db="EMBL/GenBank/DDBJ databases">
        <title>Draft genome sequence of Candidatus Afipia apatlaquensis IBT-C3, a potential strain for decolorization of textile dyes.</title>
        <authorList>
            <person name="Sanchez-Reyes A."/>
            <person name="Breton-Deval L."/>
            <person name="Mangelson H."/>
            <person name="Sanchez-Flores A."/>
        </authorList>
    </citation>
    <scope>NUCLEOTIDE SEQUENCE [LARGE SCALE GENOMIC DNA]</scope>
    <source>
        <strain evidence="1">IBT-C3</strain>
    </source>
</reference>
<accession>A0A7C9VJ89</accession>
<evidence type="ECO:0000313" key="2">
    <source>
        <dbReference type="Proteomes" id="UP000480266"/>
    </source>
</evidence>
<organism evidence="1 2">
    <name type="scientific">Candidatus Afipia apatlaquensis</name>
    <dbReference type="NCBI Taxonomy" id="2712852"/>
    <lineage>
        <taxon>Bacteria</taxon>
        <taxon>Pseudomonadati</taxon>
        <taxon>Pseudomonadota</taxon>
        <taxon>Alphaproteobacteria</taxon>
        <taxon>Hyphomicrobiales</taxon>
        <taxon>Nitrobacteraceae</taxon>
        <taxon>Afipia</taxon>
    </lineage>
</organism>
<comment type="caution">
    <text evidence="1">The sequence shown here is derived from an EMBL/GenBank/DDBJ whole genome shotgun (WGS) entry which is preliminary data.</text>
</comment>
<dbReference type="AlphaFoldDB" id="A0A7C9VJ89"/>
<sequence length="89" mass="9989">RSVRPGQHRDGLQRSIKTVRMGIPILVSRSGFTAWGVELARQVGLTLIGRTKGKRFIALSGQERIVFDQSLEFVAEESARHRRKGSDDD</sequence>
<dbReference type="EMBL" id="JAAMRR010000124">
    <property type="protein sequence ID" value="NGX94111.1"/>
    <property type="molecule type" value="Genomic_DNA"/>
</dbReference>
<dbReference type="PANTHER" id="PTHR30592">
    <property type="entry name" value="FORMATE DEHYDROGENASE"/>
    <property type="match status" value="1"/>
</dbReference>
<dbReference type="InterPro" id="IPR016193">
    <property type="entry name" value="Cytidine_deaminase-like"/>
</dbReference>
<keyword evidence="2" id="KW-1185">Reference proteome</keyword>
<dbReference type="Proteomes" id="UP000480266">
    <property type="component" value="Unassembled WGS sequence"/>
</dbReference>
<evidence type="ECO:0008006" key="3">
    <source>
        <dbReference type="Google" id="ProtNLM"/>
    </source>
</evidence>
<proteinExistence type="predicted"/>
<protein>
    <recommendedName>
        <fullName evidence="3">Sulfurtransferase FdhD</fullName>
    </recommendedName>
</protein>
<dbReference type="Gene3D" id="3.40.140.10">
    <property type="entry name" value="Cytidine Deaminase, domain 2"/>
    <property type="match status" value="1"/>
</dbReference>
<dbReference type="PANTHER" id="PTHR30592:SF4">
    <property type="entry name" value="SULFUR CARRIER PROTEIN FDHD"/>
    <property type="match status" value="1"/>
</dbReference>
<name>A0A7C9VJ89_9BRAD</name>
<dbReference type="Pfam" id="PF02634">
    <property type="entry name" value="FdhD-NarQ"/>
    <property type="match status" value="1"/>
</dbReference>
<feature type="non-terminal residue" evidence="1">
    <location>
        <position position="1"/>
    </location>
</feature>